<evidence type="ECO:0000259" key="2">
    <source>
        <dbReference type="PROSITE" id="PS51175"/>
    </source>
</evidence>
<evidence type="ECO:0000313" key="3">
    <source>
        <dbReference type="EMBL" id="QBN17891.1"/>
    </source>
</evidence>
<dbReference type="InterPro" id="IPR003343">
    <property type="entry name" value="Big_2"/>
</dbReference>
<dbReference type="InterPro" id="IPR004843">
    <property type="entry name" value="Calcineurin-like_PHP"/>
</dbReference>
<dbReference type="Pfam" id="PF00149">
    <property type="entry name" value="Metallophos"/>
    <property type="match status" value="1"/>
</dbReference>
<evidence type="ECO:0000313" key="4">
    <source>
        <dbReference type="Proteomes" id="UP000291124"/>
    </source>
</evidence>
<dbReference type="InterPro" id="IPR029052">
    <property type="entry name" value="Metallo-depent_PP-like"/>
</dbReference>
<dbReference type="Pfam" id="PF18962">
    <property type="entry name" value="Por_Secre_tail"/>
    <property type="match status" value="1"/>
</dbReference>
<protein>
    <submittedName>
        <fullName evidence="3">Carbohydrate-binding protein</fullName>
    </submittedName>
</protein>
<sequence length="823" mass="90386">MKMKKTVQISIFILTLLFSISSWSQKIVYPWRATTAIVKSGENFEVWFNAADGQTINSVELRGPFNTVTATITNTATDTWVYDKWSGNTCNRKLSVNVPANTPSDRYDLILKTSTGDEISLAAVKVLKEFKNNFYVLHFSDAHRWQGSYDTPNIILREISTIIDIANIIDPEMIIETGDNHYQNTANEASSMDRINQYMNGFMNGTDYVNGMNNAFAPVFTAPGNHDTPQKNYELEPGYPTPGYEKIPSLFYNKFYGLQAHNFAYGDVRFIGVNNSWFPDDGRGTPNFSHQTDEAVSWLNTVGKGTMRIGYCHVNTGQPSREFNNPLKAAGAPLNLLLVGHVHSITYSPYVLDDKKIEYSATTVRDGLKRVPFNLYKIDASAGTYETISNEQAYQEGLETAKSYNTAKLKLTYSALNDGATGNNTATIVNKFSFPITGARVRFVVPKGSPYYVRNAVIKQEFDGTNFHIVDATYNLEPNSTTIVSIHAGIQEDLCPLDPNKMDPGLCGCGVAEGTCPVLVTDILFQPTVIRLNIDTSRLLVPTIVPANATNKAVIWESSNPSAISVNAFGKITALSEGSAIITGTTVDGGKKVTINVSTVMDTVNYQAEDAEYVGPLEVTNQPGYKGNGFLDYTNASNDYIKWTVNVPADGNYNLGFRYAILSNNRPLRLTINDEIRNSSTPFTATGSWSNWRVYTTTQALVAGNNTIILTATGASGGNFDELSVTGTLGVHNFGKGQSNKSVRVSPNPLTSGILTVATDGFDDDTNIRIYITTANGQKIYENKLNDPCHTDINLAGKLSNSIYFVTVESDQSKVVKKLIVQQ</sequence>
<dbReference type="CDD" id="cd04082">
    <property type="entry name" value="CBM35_pectate_lyase-like"/>
    <property type="match status" value="1"/>
</dbReference>
<dbReference type="Pfam" id="PF02368">
    <property type="entry name" value="Big_2"/>
    <property type="match status" value="1"/>
</dbReference>
<proteinExistence type="predicted"/>
<dbReference type="Proteomes" id="UP000291124">
    <property type="component" value="Chromosome"/>
</dbReference>
<keyword evidence="1" id="KW-0732">Signal</keyword>
<dbReference type="Gene3D" id="2.60.40.1080">
    <property type="match status" value="1"/>
</dbReference>
<dbReference type="PROSITE" id="PS51175">
    <property type="entry name" value="CBM6"/>
    <property type="match status" value="1"/>
</dbReference>
<dbReference type="InterPro" id="IPR008964">
    <property type="entry name" value="Invasin/intimin_cell_adhesion"/>
</dbReference>
<dbReference type="InterPro" id="IPR026444">
    <property type="entry name" value="Secre_tail"/>
</dbReference>
<dbReference type="Pfam" id="PF03422">
    <property type="entry name" value="CBM_6"/>
    <property type="match status" value="1"/>
</dbReference>
<dbReference type="SUPFAM" id="SSF49373">
    <property type="entry name" value="Invasin/intimin cell-adhesion fragments"/>
    <property type="match status" value="1"/>
</dbReference>
<organism evidence="3 4">
    <name type="scientific">Flavobacterium nackdongense</name>
    <dbReference type="NCBI Taxonomy" id="2547394"/>
    <lineage>
        <taxon>Bacteria</taxon>
        <taxon>Pseudomonadati</taxon>
        <taxon>Bacteroidota</taxon>
        <taxon>Flavobacteriia</taxon>
        <taxon>Flavobacteriales</taxon>
        <taxon>Flavobacteriaceae</taxon>
        <taxon>Flavobacterium</taxon>
    </lineage>
</organism>
<dbReference type="GO" id="GO:0016787">
    <property type="term" value="F:hydrolase activity"/>
    <property type="evidence" value="ECO:0007669"/>
    <property type="project" value="InterPro"/>
</dbReference>
<evidence type="ECO:0000256" key="1">
    <source>
        <dbReference type="ARBA" id="ARBA00022729"/>
    </source>
</evidence>
<dbReference type="Gene3D" id="2.60.120.260">
    <property type="entry name" value="Galactose-binding domain-like"/>
    <property type="match status" value="1"/>
</dbReference>
<dbReference type="SMART" id="SM00635">
    <property type="entry name" value="BID_2"/>
    <property type="match status" value="1"/>
</dbReference>
<dbReference type="NCBIfam" id="TIGR04183">
    <property type="entry name" value="Por_Secre_tail"/>
    <property type="match status" value="1"/>
</dbReference>
<dbReference type="Gene3D" id="3.60.21.10">
    <property type="match status" value="1"/>
</dbReference>
<dbReference type="SUPFAM" id="SSF49785">
    <property type="entry name" value="Galactose-binding domain-like"/>
    <property type="match status" value="1"/>
</dbReference>
<dbReference type="EMBL" id="CP037933">
    <property type="protein sequence ID" value="QBN17891.1"/>
    <property type="molecule type" value="Genomic_DNA"/>
</dbReference>
<name>A0A4P6Y6C6_9FLAO</name>
<reference evidence="4" key="1">
    <citation type="submission" date="2019-03" db="EMBL/GenBank/DDBJ databases">
        <title>Flavobacterium sp.</title>
        <authorList>
            <person name="Kim H."/>
        </authorList>
    </citation>
    <scope>NUCLEOTIDE SEQUENCE [LARGE SCALE GENOMIC DNA]</scope>
    <source>
        <strain evidence="4">GS13</strain>
    </source>
</reference>
<keyword evidence="4" id="KW-1185">Reference proteome</keyword>
<accession>A0A4P6Y6C6</accession>
<dbReference type="GO" id="GO:0030246">
    <property type="term" value="F:carbohydrate binding"/>
    <property type="evidence" value="ECO:0007669"/>
    <property type="project" value="InterPro"/>
</dbReference>
<gene>
    <name evidence="3" type="ORF">E1750_03425</name>
</gene>
<dbReference type="OrthoDB" id="9816120at2"/>
<feature type="domain" description="CBM6" evidence="2">
    <location>
        <begin position="604"/>
        <end position="726"/>
    </location>
</feature>
<dbReference type="AlphaFoldDB" id="A0A4P6Y6C6"/>
<dbReference type="InterPro" id="IPR008979">
    <property type="entry name" value="Galactose-bd-like_sf"/>
</dbReference>
<dbReference type="InterPro" id="IPR005084">
    <property type="entry name" value="CBM6"/>
</dbReference>
<dbReference type="KEGG" id="fnk:E1750_03425"/>
<dbReference type="SUPFAM" id="SSF56300">
    <property type="entry name" value="Metallo-dependent phosphatases"/>
    <property type="match status" value="1"/>
</dbReference>